<keyword evidence="3" id="KW-1185">Reference proteome</keyword>
<feature type="compositionally biased region" description="Basic residues" evidence="1">
    <location>
        <begin position="125"/>
        <end position="146"/>
    </location>
</feature>
<reference evidence="2" key="1">
    <citation type="submission" date="2025-08" db="UniProtKB">
        <authorList>
            <consortium name="Ensembl"/>
        </authorList>
    </citation>
    <scope>IDENTIFICATION</scope>
</reference>
<organism evidence="2 3">
    <name type="scientific">Sinocyclocheilus anshuiensis</name>
    <dbReference type="NCBI Taxonomy" id="1608454"/>
    <lineage>
        <taxon>Eukaryota</taxon>
        <taxon>Metazoa</taxon>
        <taxon>Chordata</taxon>
        <taxon>Craniata</taxon>
        <taxon>Vertebrata</taxon>
        <taxon>Euteleostomi</taxon>
        <taxon>Actinopterygii</taxon>
        <taxon>Neopterygii</taxon>
        <taxon>Teleostei</taxon>
        <taxon>Ostariophysi</taxon>
        <taxon>Cypriniformes</taxon>
        <taxon>Cyprinidae</taxon>
        <taxon>Cyprininae</taxon>
        <taxon>Sinocyclocheilus</taxon>
    </lineage>
</organism>
<dbReference type="Ensembl" id="ENSSANT00000036549.1">
    <property type="protein sequence ID" value="ENSSANP00000034318.1"/>
    <property type="gene ID" value="ENSSANG00000017548.1"/>
</dbReference>
<evidence type="ECO:0000313" key="3">
    <source>
        <dbReference type="Proteomes" id="UP000472260"/>
    </source>
</evidence>
<evidence type="ECO:0000313" key="2">
    <source>
        <dbReference type="Ensembl" id="ENSSANP00000034318.1"/>
    </source>
</evidence>
<dbReference type="GO" id="GO:0000786">
    <property type="term" value="C:nucleosome"/>
    <property type="evidence" value="ECO:0007669"/>
    <property type="project" value="InterPro"/>
</dbReference>
<feature type="region of interest" description="Disordered" evidence="1">
    <location>
        <begin position="56"/>
        <end position="146"/>
    </location>
</feature>
<dbReference type="InterPro" id="IPR005819">
    <property type="entry name" value="H1/H5"/>
</dbReference>
<reference evidence="2" key="2">
    <citation type="submission" date="2025-09" db="UniProtKB">
        <authorList>
            <consortium name="Ensembl"/>
        </authorList>
    </citation>
    <scope>IDENTIFICATION</scope>
</reference>
<proteinExistence type="predicted"/>
<accession>A0A671MQZ5</accession>
<protein>
    <recommendedName>
        <fullName evidence="4">H15 domain-containing protein</fullName>
    </recommendedName>
</protein>
<feature type="region of interest" description="Disordered" evidence="1">
    <location>
        <begin position="1"/>
        <end position="28"/>
    </location>
</feature>
<dbReference type="GO" id="GO:0006334">
    <property type="term" value="P:nucleosome assembly"/>
    <property type="evidence" value="ECO:0007669"/>
    <property type="project" value="InterPro"/>
</dbReference>
<feature type="compositionally biased region" description="Basic residues" evidence="1">
    <location>
        <begin position="14"/>
        <end position="24"/>
    </location>
</feature>
<dbReference type="Proteomes" id="UP000472260">
    <property type="component" value="Unassembled WGS sequence"/>
</dbReference>
<sequence length="146" mass="15885">MAETDPAAAETKAAKKISAAKHKTMGPSKLIVKTVSASNERKGTLVQTKGTGAFSSFKLSKKQAETKTETHDCMRTKNTKTPFYREREKPQRTKPAKKATPKAKKPAAKKPAATKKPKTSAAKKPAAKKSLKKVKKPAAKKKMKRP</sequence>
<dbReference type="AlphaFoldDB" id="A0A671MQZ5"/>
<dbReference type="InterPro" id="IPR036388">
    <property type="entry name" value="WH-like_DNA-bd_sf"/>
</dbReference>
<dbReference type="Gene3D" id="1.10.10.10">
    <property type="entry name" value="Winged helix-like DNA-binding domain superfamily/Winged helix DNA-binding domain"/>
    <property type="match status" value="1"/>
</dbReference>
<evidence type="ECO:0008006" key="4">
    <source>
        <dbReference type="Google" id="ProtNLM"/>
    </source>
</evidence>
<dbReference type="GO" id="GO:0003677">
    <property type="term" value="F:DNA binding"/>
    <property type="evidence" value="ECO:0007669"/>
    <property type="project" value="InterPro"/>
</dbReference>
<dbReference type="GO" id="GO:0030527">
    <property type="term" value="F:structural constituent of chromatin"/>
    <property type="evidence" value="ECO:0007669"/>
    <property type="project" value="InterPro"/>
</dbReference>
<evidence type="ECO:0000256" key="1">
    <source>
        <dbReference type="SAM" id="MobiDB-lite"/>
    </source>
</evidence>
<feature type="compositionally biased region" description="Basic residues" evidence="1">
    <location>
        <begin position="92"/>
        <end position="118"/>
    </location>
</feature>
<dbReference type="PRINTS" id="PR00624">
    <property type="entry name" value="HISTONEH5"/>
</dbReference>
<name>A0A671MQZ5_9TELE</name>
<feature type="compositionally biased region" description="Basic and acidic residues" evidence="1">
    <location>
        <begin position="62"/>
        <end position="75"/>
    </location>
</feature>